<keyword evidence="2" id="KW-1185">Reference proteome</keyword>
<proteinExistence type="predicted"/>
<evidence type="ECO:0000313" key="1">
    <source>
        <dbReference type="EMBL" id="KAJ7565788.1"/>
    </source>
</evidence>
<evidence type="ECO:0000313" key="2">
    <source>
        <dbReference type="Proteomes" id="UP001162992"/>
    </source>
</evidence>
<dbReference type="Proteomes" id="UP001162992">
    <property type="component" value="Chromosome 2"/>
</dbReference>
<organism evidence="1 2">
    <name type="scientific">Diphasiastrum complanatum</name>
    <name type="common">Issler's clubmoss</name>
    <name type="synonym">Lycopodium complanatum</name>
    <dbReference type="NCBI Taxonomy" id="34168"/>
    <lineage>
        <taxon>Eukaryota</taxon>
        <taxon>Viridiplantae</taxon>
        <taxon>Streptophyta</taxon>
        <taxon>Embryophyta</taxon>
        <taxon>Tracheophyta</taxon>
        <taxon>Lycopodiopsida</taxon>
        <taxon>Lycopodiales</taxon>
        <taxon>Lycopodiaceae</taxon>
        <taxon>Lycopodioideae</taxon>
        <taxon>Diphasiastrum</taxon>
    </lineage>
</organism>
<accession>A0ACC2EH04</accession>
<reference evidence="2" key="1">
    <citation type="journal article" date="2024" name="Proc. Natl. Acad. Sci. U.S.A.">
        <title>Extraordinary preservation of gene collinearity over three hundred million years revealed in homosporous lycophytes.</title>
        <authorList>
            <person name="Li C."/>
            <person name="Wickell D."/>
            <person name="Kuo L.Y."/>
            <person name="Chen X."/>
            <person name="Nie B."/>
            <person name="Liao X."/>
            <person name="Peng D."/>
            <person name="Ji J."/>
            <person name="Jenkins J."/>
            <person name="Williams M."/>
            <person name="Shu S."/>
            <person name="Plott C."/>
            <person name="Barry K."/>
            <person name="Rajasekar S."/>
            <person name="Grimwood J."/>
            <person name="Han X."/>
            <person name="Sun S."/>
            <person name="Hou Z."/>
            <person name="He W."/>
            <person name="Dai G."/>
            <person name="Sun C."/>
            <person name="Schmutz J."/>
            <person name="Leebens-Mack J.H."/>
            <person name="Li F.W."/>
            <person name="Wang L."/>
        </authorList>
    </citation>
    <scope>NUCLEOTIDE SEQUENCE [LARGE SCALE GENOMIC DNA]</scope>
    <source>
        <strain evidence="2">cv. PW_Plant_1</strain>
    </source>
</reference>
<comment type="caution">
    <text evidence="1">The sequence shown here is derived from an EMBL/GenBank/DDBJ whole genome shotgun (WGS) entry which is preliminary data.</text>
</comment>
<gene>
    <name evidence="1" type="ORF">O6H91_02G075100</name>
</gene>
<name>A0ACC2EH04_DIPCM</name>
<sequence length="109" mass="12310">MQKKTRSDGTFTSSKIGATTIQLIHNSYPSSNNAMRGGRRSQSVLQPASIPSIQWFPRSKDCKPPTLSQQPRRLQSDPKSLTDHHVRIPEKLEAFTEGLNRIRRISIPD</sequence>
<protein>
    <submittedName>
        <fullName evidence="1">Uncharacterized protein</fullName>
    </submittedName>
</protein>
<dbReference type="EMBL" id="CM055093">
    <property type="protein sequence ID" value="KAJ7565788.1"/>
    <property type="molecule type" value="Genomic_DNA"/>
</dbReference>